<accession>A0A1X6Y5G9</accession>
<gene>
    <name evidence="2" type="ORF">PSM7751_00121</name>
</gene>
<feature type="transmembrane region" description="Helical" evidence="1">
    <location>
        <begin position="92"/>
        <end position="113"/>
    </location>
</feature>
<protein>
    <submittedName>
        <fullName evidence="2">Uncharacterized protein</fullName>
    </submittedName>
</protein>
<keyword evidence="3" id="KW-1185">Reference proteome</keyword>
<feature type="transmembrane region" description="Helical" evidence="1">
    <location>
        <begin position="445"/>
        <end position="463"/>
    </location>
</feature>
<proteinExistence type="predicted"/>
<feature type="transmembrane region" description="Helical" evidence="1">
    <location>
        <begin position="207"/>
        <end position="226"/>
    </location>
</feature>
<feature type="transmembrane region" description="Helical" evidence="1">
    <location>
        <begin position="125"/>
        <end position="146"/>
    </location>
</feature>
<reference evidence="3" key="1">
    <citation type="submission" date="2017-03" db="EMBL/GenBank/DDBJ databases">
        <authorList>
            <person name="Rodrigo-Torres L."/>
            <person name="Arahal R.D."/>
            <person name="Lucena T."/>
        </authorList>
    </citation>
    <scope>NUCLEOTIDE SEQUENCE [LARGE SCALE GENOMIC DNA]</scope>
    <source>
        <strain evidence="3">CECT 7751</strain>
    </source>
</reference>
<feature type="transmembrane region" description="Helical" evidence="1">
    <location>
        <begin position="52"/>
        <end position="71"/>
    </location>
</feature>
<name>A0A1X6Y5G9_9RHOB</name>
<dbReference type="AlphaFoldDB" id="A0A1X6Y5G9"/>
<evidence type="ECO:0000313" key="3">
    <source>
        <dbReference type="Proteomes" id="UP000193963"/>
    </source>
</evidence>
<keyword evidence="1" id="KW-0812">Transmembrane</keyword>
<evidence type="ECO:0000256" key="1">
    <source>
        <dbReference type="SAM" id="Phobius"/>
    </source>
</evidence>
<feature type="transmembrane region" description="Helical" evidence="1">
    <location>
        <begin position="406"/>
        <end position="433"/>
    </location>
</feature>
<keyword evidence="1" id="KW-1133">Transmembrane helix</keyword>
<dbReference type="Proteomes" id="UP000193963">
    <property type="component" value="Unassembled WGS sequence"/>
</dbReference>
<dbReference type="EMBL" id="FWFN01000001">
    <property type="protein sequence ID" value="SLN10987.1"/>
    <property type="molecule type" value="Genomic_DNA"/>
</dbReference>
<feature type="transmembrane region" description="Helical" evidence="1">
    <location>
        <begin position="174"/>
        <end position="195"/>
    </location>
</feature>
<organism evidence="2 3">
    <name type="scientific">Pseudooceanicola marinus</name>
    <dbReference type="NCBI Taxonomy" id="396013"/>
    <lineage>
        <taxon>Bacteria</taxon>
        <taxon>Pseudomonadati</taxon>
        <taxon>Pseudomonadota</taxon>
        <taxon>Alphaproteobacteria</taxon>
        <taxon>Rhodobacterales</taxon>
        <taxon>Paracoccaceae</taxon>
        <taxon>Pseudooceanicola</taxon>
    </lineage>
</organism>
<feature type="transmembrane region" description="Helical" evidence="1">
    <location>
        <begin position="307"/>
        <end position="329"/>
    </location>
</feature>
<keyword evidence="1" id="KW-0472">Membrane</keyword>
<evidence type="ECO:0000313" key="2">
    <source>
        <dbReference type="EMBL" id="SLN10987.1"/>
    </source>
</evidence>
<sequence length="468" mass="50174">MITTRTTCGSGEPLQRQLGQIAALAAALLVPGQALAHASEGGFVLLLPTDAYIAGGVASVLATVVLIALIPEGAARRLFRTRDLGRAGPPRGVAVTTALSALLLLWAISQGFAGSQDPVKNPLPLLVWTGLWLFLVAGCGVFGDLWRWLSPFRATLGVMRLFGLRPLLRYPARWGYWPAGLSYLAFAGVLMVHIAPTDPDRLAWMVLAYWGVTALGSALFGARWLLRGEGLGVLMHLYAQLAPLRRRGGRWRLGLPGWDLDQSRAPSVSLAIFMLMSLALGSFDGLNETFRWFGWIGMNPLEFTGRSAVVGPNLTGLILCGPLLVLLYAASVKAGLILVEAGGFGASFRVLAPAILPIAFGYHAAHYLPAALVEGQYLWNMVAHHLGLREITVSTGFFNRQASVRVIWLSQAAAVVLGHVLAIVMSHVAALRLHGSHGRAALSQAPLALFMIFYTLFGLWLLASPRGA</sequence>